<dbReference type="RefSeq" id="WP_378612548.1">
    <property type="nucleotide sequence ID" value="NZ_JBHSAX010000013.1"/>
</dbReference>
<feature type="transmembrane region" description="Helical" evidence="2">
    <location>
        <begin position="25"/>
        <end position="51"/>
    </location>
</feature>
<evidence type="ECO:0000256" key="1">
    <source>
        <dbReference type="SAM" id="MobiDB-lite"/>
    </source>
</evidence>
<comment type="caution">
    <text evidence="3">The sequence shown here is derived from an EMBL/GenBank/DDBJ whole genome shotgun (WGS) entry which is preliminary data.</text>
</comment>
<evidence type="ECO:0000313" key="3">
    <source>
        <dbReference type="EMBL" id="MFC3962786.1"/>
    </source>
</evidence>
<feature type="transmembrane region" description="Helical" evidence="2">
    <location>
        <begin position="98"/>
        <end position="121"/>
    </location>
</feature>
<keyword evidence="2" id="KW-0812">Transmembrane</keyword>
<proteinExistence type="predicted"/>
<feature type="transmembrane region" description="Helical" evidence="2">
    <location>
        <begin position="426"/>
        <end position="444"/>
    </location>
</feature>
<feature type="transmembrane region" description="Helical" evidence="2">
    <location>
        <begin position="133"/>
        <end position="150"/>
    </location>
</feature>
<feature type="transmembrane region" description="Helical" evidence="2">
    <location>
        <begin position="338"/>
        <end position="358"/>
    </location>
</feature>
<feature type="region of interest" description="Disordered" evidence="1">
    <location>
        <begin position="394"/>
        <end position="416"/>
    </location>
</feature>
<name>A0ABV8DS50_9NOCA</name>
<feature type="transmembrane region" description="Helical" evidence="2">
    <location>
        <begin position="242"/>
        <end position="261"/>
    </location>
</feature>
<feature type="transmembrane region" description="Helical" evidence="2">
    <location>
        <begin position="370"/>
        <end position="390"/>
    </location>
</feature>
<organism evidence="3 4">
    <name type="scientific">Nocardia jiangsuensis</name>
    <dbReference type="NCBI Taxonomy" id="1691563"/>
    <lineage>
        <taxon>Bacteria</taxon>
        <taxon>Bacillati</taxon>
        <taxon>Actinomycetota</taxon>
        <taxon>Actinomycetes</taxon>
        <taxon>Mycobacteriales</taxon>
        <taxon>Nocardiaceae</taxon>
        <taxon>Nocardia</taxon>
    </lineage>
</organism>
<feature type="transmembrane region" description="Helical" evidence="2">
    <location>
        <begin position="185"/>
        <end position="213"/>
    </location>
</feature>
<dbReference type="EMBL" id="JBHSAX010000013">
    <property type="protein sequence ID" value="MFC3962786.1"/>
    <property type="molecule type" value="Genomic_DNA"/>
</dbReference>
<evidence type="ECO:0000256" key="2">
    <source>
        <dbReference type="SAM" id="Phobius"/>
    </source>
</evidence>
<keyword evidence="2" id="KW-0472">Membrane</keyword>
<evidence type="ECO:0008006" key="5">
    <source>
        <dbReference type="Google" id="ProtNLM"/>
    </source>
</evidence>
<accession>A0ABV8DS50</accession>
<keyword evidence="4" id="KW-1185">Reference proteome</keyword>
<evidence type="ECO:0000313" key="4">
    <source>
        <dbReference type="Proteomes" id="UP001595696"/>
    </source>
</evidence>
<dbReference type="Proteomes" id="UP001595696">
    <property type="component" value="Unassembled WGS sequence"/>
</dbReference>
<protein>
    <recommendedName>
        <fullName evidence="5">Membrane protein DUF2079</fullName>
    </recommendedName>
</protein>
<feature type="transmembrane region" description="Helical" evidence="2">
    <location>
        <begin position="311"/>
        <end position="329"/>
    </location>
</feature>
<gene>
    <name evidence="3" type="ORF">ACFO0B_12405</name>
</gene>
<keyword evidence="2" id="KW-1133">Transmembrane helix</keyword>
<reference evidence="4" key="1">
    <citation type="journal article" date="2019" name="Int. J. Syst. Evol. Microbiol.">
        <title>The Global Catalogue of Microorganisms (GCM) 10K type strain sequencing project: providing services to taxonomists for standard genome sequencing and annotation.</title>
        <authorList>
            <consortium name="The Broad Institute Genomics Platform"/>
            <consortium name="The Broad Institute Genome Sequencing Center for Infectious Disease"/>
            <person name="Wu L."/>
            <person name="Ma J."/>
        </authorList>
    </citation>
    <scope>NUCLEOTIDE SEQUENCE [LARGE SCALE GENOMIC DNA]</scope>
    <source>
        <strain evidence="4">CGMCC 4.7330</strain>
    </source>
</reference>
<sequence>MAVMVADAAAGAGAAERGRRRLPPVLVVALLLVAVQVVVRAVVVGRGYFYWDDLILIGRSGTYPLLSAEFLGYDHDGHLMPGAFAAAHVLTDVAPLRWGPAAVSLVAGQVVAALAVLRVLWLLLPRRALLGPLVFYLFTPLTLPAFAWWAAGLNALPMQAALAWVAGDAVRLVRTGERRYAVSGVAVTVLGLLFFEKAVLVPFVALVTVVLVLRSEGGGGRGGRPIARAEGAWRAALRRGALLWQGSAVVLAVWAAAYAVLVRDRFAVPRADMVVELANHGVSWGVLPTLLGGPWRWERWNPSPPWADPPLALVVLAWVAVAAALVWSLRTRYRTGRVWAAAAGYVAASTAAMIVTRSGDETAYELARTLRYHTDSAVVIAIAAALVLAAPRRPRGRGATPTPTPPACDGSSTPDSTPGEAIRYRILATLAAALFLAGSLWSTATFTRAWTDNPTRAYLTNAEAALTARPAVPLLDQAVSVWILLPVAHPHNMTGHVFAALPGRTEIGAATTELRILDDSGRLIPADLFAVRHALPGPIPGCGTLLTDGALTPLPADGPLIPAEWTVQLNYFASGRGEIDIRFPGDDFVRVPVAEGPGTVYARVPGGGDGLEARSTTPGTTVCVGGSPIGGVVPR</sequence>